<evidence type="ECO:0000256" key="1">
    <source>
        <dbReference type="SAM" id="SignalP"/>
    </source>
</evidence>
<evidence type="ECO:0000313" key="3">
    <source>
        <dbReference type="Proteomes" id="UP000789739"/>
    </source>
</evidence>
<feature type="signal peptide" evidence="1">
    <location>
        <begin position="1"/>
        <end position="24"/>
    </location>
</feature>
<dbReference type="EMBL" id="CAJVPI010001959">
    <property type="protein sequence ID" value="CAG8631973.1"/>
    <property type="molecule type" value="Genomic_DNA"/>
</dbReference>
<name>A0A9N9DEB2_9GLOM</name>
<keyword evidence="3" id="KW-1185">Reference proteome</keyword>
<comment type="caution">
    <text evidence="2">The sequence shown here is derived from an EMBL/GenBank/DDBJ whole genome shotgun (WGS) entry which is preliminary data.</text>
</comment>
<sequence>MSRAVYLIFLLITFLVVISTPANASPLEKKWNKECCPISACVFNPVSPDDNPLGLPTDSFGGVPSGMGAGYNGNTFDGFLSFTETPKDTLQITGFINVLGAIKTGSVESVYDIHVGSCSSATSPTPGDDDLIDLDEQSFGKPIIASRSGSIDKLRDNCCFVVEEFAFNNGGGAERILGVAKVVPILERNCNIPTSANITAPTATASGGKPEPTS</sequence>
<evidence type="ECO:0000313" key="2">
    <source>
        <dbReference type="EMBL" id="CAG8631973.1"/>
    </source>
</evidence>
<gene>
    <name evidence="2" type="ORF">PBRASI_LOCUS9304</name>
</gene>
<reference evidence="2" key="1">
    <citation type="submission" date="2021-06" db="EMBL/GenBank/DDBJ databases">
        <authorList>
            <person name="Kallberg Y."/>
            <person name="Tangrot J."/>
            <person name="Rosling A."/>
        </authorList>
    </citation>
    <scope>NUCLEOTIDE SEQUENCE</scope>
    <source>
        <strain evidence="2">BR232B</strain>
    </source>
</reference>
<dbReference type="AlphaFoldDB" id="A0A9N9DEB2"/>
<protein>
    <submittedName>
        <fullName evidence="2">3367_t:CDS:1</fullName>
    </submittedName>
</protein>
<feature type="chain" id="PRO_5040329339" evidence="1">
    <location>
        <begin position="25"/>
        <end position="214"/>
    </location>
</feature>
<proteinExistence type="predicted"/>
<organism evidence="2 3">
    <name type="scientific">Paraglomus brasilianum</name>
    <dbReference type="NCBI Taxonomy" id="144538"/>
    <lineage>
        <taxon>Eukaryota</taxon>
        <taxon>Fungi</taxon>
        <taxon>Fungi incertae sedis</taxon>
        <taxon>Mucoromycota</taxon>
        <taxon>Glomeromycotina</taxon>
        <taxon>Glomeromycetes</taxon>
        <taxon>Paraglomerales</taxon>
        <taxon>Paraglomeraceae</taxon>
        <taxon>Paraglomus</taxon>
    </lineage>
</organism>
<keyword evidence="1" id="KW-0732">Signal</keyword>
<accession>A0A9N9DEB2</accession>
<dbReference type="Proteomes" id="UP000789739">
    <property type="component" value="Unassembled WGS sequence"/>
</dbReference>